<organism evidence="2 3">
    <name type="scientific">Symbiodinium microadriaticum</name>
    <name type="common">Dinoflagellate</name>
    <name type="synonym">Zooxanthella microadriatica</name>
    <dbReference type="NCBI Taxonomy" id="2951"/>
    <lineage>
        <taxon>Eukaryota</taxon>
        <taxon>Sar</taxon>
        <taxon>Alveolata</taxon>
        <taxon>Dinophyceae</taxon>
        <taxon>Suessiales</taxon>
        <taxon>Symbiodiniaceae</taxon>
        <taxon>Symbiodinium</taxon>
    </lineage>
</organism>
<feature type="region of interest" description="Disordered" evidence="1">
    <location>
        <begin position="1"/>
        <end position="24"/>
    </location>
</feature>
<evidence type="ECO:0000256" key="1">
    <source>
        <dbReference type="SAM" id="MobiDB-lite"/>
    </source>
</evidence>
<reference evidence="2 3" key="1">
    <citation type="submission" date="2016-02" db="EMBL/GenBank/DDBJ databases">
        <title>Genome analysis of coral dinoflagellate symbionts highlights evolutionary adaptations to a symbiotic lifestyle.</title>
        <authorList>
            <person name="Aranda M."/>
            <person name="Li Y."/>
            <person name="Liew Y.J."/>
            <person name="Baumgarten S."/>
            <person name="Simakov O."/>
            <person name="Wilson M."/>
            <person name="Piel J."/>
            <person name="Ashoor H."/>
            <person name="Bougouffa S."/>
            <person name="Bajic V.B."/>
            <person name="Ryu T."/>
            <person name="Ravasi T."/>
            <person name="Bayer T."/>
            <person name="Micklem G."/>
            <person name="Kim H."/>
            <person name="Bhak J."/>
            <person name="Lajeunesse T.C."/>
            <person name="Voolstra C.R."/>
        </authorList>
    </citation>
    <scope>NUCLEOTIDE SEQUENCE [LARGE SCALE GENOMIC DNA]</scope>
    <source>
        <strain evidence="2 3">CCMP2467</strain>
    </source>
</reference>
<accession>A0A1Q9EDY0</accession>
<evidence type="ECO:0000313" key="3">
    <source>
        <dbReference type="Proteomes" id="UP000186817"/>
    </source>
</evidence>
<dbReference type="Proteomes" id="UP000186817">
    <property type="component" value="Unassembled WGS sequence"/>
</dbReference>
<sequence>MDSPAVETAKRRSKRKLQKHNSQPHDVELRDVLCVAGGWARRPVPLETQEFQGCRMTAVSATGHWLPQVLQGFCRTEALGTLLRQLNSDLHRCVAEAESQSKHAQQVGEAPSGSKQASRKIFREPHCVAFRGSELTVAWRRKVLFVEATSKSVAALVSIIKTYTKTDVEKCQPAKAESSEQDAKTENTREIRWLFGPKSWCIHYEDENGKQRSSSRGLSVPTTTFQGEALPSEEYMRVREDVRIKAMKLWNSLDRSNRERLALA</sequence>
<gene>
    <name evidence="2" type="ORF">AK812_SmicGene11210</name>
</gene>
<dbReference type="EMBL" id="LSRX01000180">
    <property type="protein sequence ID" value="OLQ05608.1"/>
    <property type="molecule type" value="Genomic_DNA"/>
</dbReference>
<dbReference type="OrthoDB" id="10322757at2759"/>
<dbReference type="AlphaFoldDB" id="A0A1Q9EDY0"/>
<proteinExistence type="predicted"/>
<evidence type="ECO:0000313" key="2">
    <source>
        <dbReference type="EMBL" id="OLQ05608.1"/>
    </source>
</evidence>
<protein>
    <submittedName>
        <fullName evidence="2">Uncharacterized protein</fullName>
    </submittedName>
</protein>
<name>A0A1Q9EDY0_SYMMI</name>
<comment type="caution">
    <text evidence="2">The sequence shown here is derived from an EMBL/GenBank/DDBJ whole genome shotgun (WGS) entry which is preliminary data.</text>
</comment>
<keyword evidence="3" id="KW-1185">Reference proteome</keyword>